<dbReference type="CDD" id="cd07067">
    <property type="entry name" value="HP_PGM_like"/>
    <property type="match status" value="1"/>
</dbReference>
<dbReference type="GO" id="GO:0016791">
    <property type="term" value="F:phosphatase activity"/>
    <property type="evidence" value="ECO:0007669"/>
    <property type="project" value="TreeGrafter"/>
</dbReference>
<feature type="active site" description="Proton donor/acceptor" evidence="1">
    <location>
        <position position="106"/>
    </location>
</feature>
<dbReference type="Pfam" id="PF00300">
    <property type="entry name" value="His_Phos_1"/>
    <property type="match status" value="1"/>
</dbReference>
<dbReference type="InterPro" id="IPR050275">
    <property type="entry name" value="PGM_Phosphatase"/>
</dbReference>
<protein>
    <submittedName>
        <fullName evidence="3">Phosphoglycerate mutase</fullName>
    </submittedName>
</protein>
<name>A0A229VY07_9BIFI</name>
<keyword evidence="4" id="KW-1185">Reference proteome</keyword>
<sequence length="245" mass="27200">MTQNSQSHPGAAEHVRSVTLVRHGRTAYNAAGRLQGQTDIPLDSAGMWQVERAGESLRNLYVRDVDGHAAAKQLVVSSDLIRAMQTAHAFADPLGLEVHPDPRVRERDFGDWEGRTLREIKERWPEDFVSWLGFRGGEMNHGAEDKRDVGARGAEAVNDWAHRAGNDTDLFVFSHGAWISQTLQTLLGLSVVHPDFASLMSMRNAHWARLIPMDQPDGTIRWRLASFNQGPAAVENGGWADPKLP</sequence>
<feature type="binding site" evidence="2">
    <location>
        <position position="82"/>
    </location>
    <ligand>
        <name>substrate</name>
    </ligand>
</feature>
<evidence type="ECO:0000313" key="3">
    <source>
        <dbReference type="EMBL" id="OXN00482.1"/>
    </source>
</evidence>
<dbReference type="SUPFAM" id="SSF53254">
    <property type="entry name" value="Phosphoglycerate mutase-like"/>
    <property type="match status" value="1"/>
</dbReference>
<dbReference type="PANTHER" id="PTHR48100:SF1">
    <property type="entry name" value="HISTIDINE PHOSPHATASE FAMILY PROTEIN-RELATED"/>
    <property type="match status" value="1"/>
</dbReference>
<dbReference type="PANTHER" id="PTHR48100">
    <property type="entry name" value="BROAD-SPECIFICITY PHOSPHATASE YOR283W-RELATED"/>
    <property type="match status" value="1"/>
</dbReference>
<evidence type="ECO:0000313" key="4">
    <source>
        <dbReference type="Proteomes" id="UP000215433"/>
    </source>
</evidence>
<organism evidence="3 4">
    <name type="scientific">Bifidobacterium vansinderenii</name>
    <dbReference type="NCBI Taxonomy" id="1984871"/>
    <lineage>
        <taxon>Bacteria</taxon>
        <taxon>Bacillati</taxon>
        <taxon>Actinomycetota</taxon>
        <taxon>Actinomycetes</taxon>
        <taxon>Bifidobacteriales</taxon>
        <taxon>Bifidobacteriaceae</taxon>
        <taxon>Bifidobacterium</taxon>
    </lineage>
</organism>
<dbReference type="AlphaFoldDB" id="A0A229VY07"/>
<feature type="binding site" evidence="2">
    <location>
        <begin position="22"/>
        <end position="29"/>
    </location>
    <ligand>
        <name>substrate</name>
    </ligand>
</feature>
<dbReference type="InterPro" id="IPR029033">
    <property type="entry name" value="His_PPase_superfam"/>
</dbReference>
<dbReference type="Gene3D" id="3.40.50.1240">
    <property type="entry name" value="Phosphoglycerate mutase-like"/>
    <property type="match status" value="1"/>
</dbReference>
<dbReference type="SMART" id="SM00855">
    <property type="entry name" value="PGAM"/>
    <property type="match status" value="1"/>
</dbReference>
<dbReference type="RefSeq" id="WP_093960501.1">
    <property type="nucleotide sequence ID" value="NZ_NEWD01000016.1"/>
</dbReference>
<comment type="caution">
    <text evidence="3">The sequence shown here is derived from an EMBL/GenBank/DDBJ whole genome shotgun (WGS) entry which is preliminary data.</text>
</comment>
<proteinExistence type="predicted"/>
<reference evidence="3 4" key="1">
    <citation type="submission" date="2017-05" db="EMBL/GenBank/DDBJ databases">
        <title>Bifidobacterium vansinderenii sp. nov.</title>
        <authorList>
            <person name="Lugli G.A."/>
            <person name="Duranti S."/>
            <person name="Mangifesta M."/>
        </authorList>
    </citation>
    <scope>NUCLEOTIDE SEQUENCE [LARGE SCALE GENOMIC DNA]</scope>
    <source>
        <strain evidence="3 4">Tam10B</strain>
    </source>
</reference>
<dbReference type="EMBL" id="NEWD01000016">
    <property type="protein sequence ID" value="OXN00482.1"/>
    <property type="molecule type" value="Genomic_DNA"/>
</dbReference>
<evidence type="ECO:0000256" key="1">
    <source>
        <dbReference type="PIRSR" id="PIRSR613078-1"/>
    </source>
</evidence>
<dbReference type="InterPro" id="IPR013078">
    <property type="entry name" value="His_Pase_superF_clade-1"/>
</dbReference>
<feature type="active site" description="Tele-phosphohistidine intermediate" evidence="1">
    <location>
        <position position="23"/>
    </location>
</feature>
<dbReference type="OrthoDB" id="4697614at2"/>
<dbReference type="Proteomes" id="UP000215433">
    <property type="component" value="Unassembled WGS sequence"/>
</dbReference>
<dbReference type="GO" id="GO:0005737">
    <property type="term" value="C:cytoplasm"/>
    <property type="evidence" value="ECO:0007669"/>
    <property type="project" value="TreeGrafter"/>
</dbReference>
<evidence type="ECO:0000256" key="2">
    <source>
        <dbReference type="PIRSR" id="PIRSR613078-2"/>
    </source>
</evidence>
<accession>A0A229VY07</accession>
<gene>
    <name evidence="3" type="ORF">Tam10B_1352</name>
</gene>